<dbReference type="PANTHER" id="PTHR43667:SF2">
    <property type="entry name" value="FATTY ACID C-METHYL TRANSFERASE"/>
    <property type="match status" value="1"/>
</dbReference>
<evidence type="ECO:0000259" key="3">
    <source>
        <dbReference type="Pfam" id="PF21782"/>
    </source>
</evidence>
<dbReference type="InterPro" id="IPR048976">
    <property type="entry name" value="WHD_PKMT"/>
</dbReference>
<sequence>MNPYDLVRYPNWPVSETHPTSLGAFATLFGRAAAPFSACRVLEVGCGEGVNLMSMALGAPNSEFVGLDLAEAPIAAGRDMARSAGIANVSLVQRDITQAHLGLGEFDYVIAHGVYAWVPPAVREALMRLAASCLRPGGLFYVSYNVYPGCRLRQALRDLLRDATRHIEDPALKLDAARKALARYIDLWSQDDPFQSALIEEARDALKRPPAVLYHDELGDIYAPQLLVDVAAAARAEGLEYLCDAKPSLSAEALFPSKKFLSESKEDWARFEQLLDFADMRRFRRSIFCRAGKIDRQPRHEHLRGLWASADLTPLGASADEMEGFAFRAHNGAEIVTQDRRFATVLTNLGETFPQCVPLDAIASEPTLAEPLLRLFVSRIVALQTEPMRFTAAPGERPIASPLARAQAAQGESFLASLRHKPVQMEDAAVRAFVTLMDGTRTRDDLAHEMARRTGIAPAAATARTAAAVDGLARLGLMMA</sequence>
<accession>A0A4V6IMV2</accession>
<dbReference type="Gene3D" id="3.40.50.150">
    <property type="entry name" value="Vaccinia Virus protein VP39"/>
    <property type="match status" value="1"/>
</dbReference>
<evidence type="ECO:0000313" key="5">
    <source>
        <dbReference type="Proteomes" id="UP000294360"/>
    </source>
</evidence>
<dbReference type="RefSeq" id="WP_244605982.1">
    <property type="nucleotide sequence ID" value="NZ_CP139089.1"/>
</dbReference>
<evidence type="ECO:0000259" key="1">
    <source>
        <dbReference type="Pfam" id="PF10119"/>
    </source>
</evidence>
<organism evidence="4 5">
    <name type="scientific">Methylocella tundrae</name>
    <dbReference type="NCBI Taxonomy" id="227605"/>
    <lineage>
        <taxon>Bacteria</taxon>
        <taxon>Pseudomonadati</taxon>
        <taxon>Pseudomonadota</taxon>
        <taxon>Alphaproteobacteria</taxon>
        <taxon>Hyphomicrobiales</taxon>
        <taxon>Beijerinckiaceae</taxon>
        <taxon>Methylocella</taxon>
    </lineage>
</organism>
<dbReference type="Pfam" id="PF21782">
    <property type="entry name" value="WHD_PKMT"/>
    <property type="match status" value="1"/>
</dbReference>
<dbReference type="InterPro" id="IPR029063">
    <property type="entry name" value="SAM-dependent_MTases_sf"/>
</dbReference>
<name>A0A4V6IMV2_METTU</name>
<dbReference type="KEGG" id="mtun:MTUNDRAET4_2704"/>
<dbReference type="Pfam" id="PF10119">
    <property type="entry name" value="MethyTransf_Reg"/>
    <property type="match status" value="1"/>
</dbReference>
<dbReference type="EMBL" id="LR536450">
    <property type="protein sequence ID" value="VFU09591.1"/>
    <property type="molecule type" value="Genomic_DNA"/>
</dbReference>
<feature type="domain" description="Methyltransferase" evidence="2">
    <location>
        <begin position="37"/>
        <end position="152"/>
    </location>
</feature>
<dbReference type="InterPro" id="IPR025714">
    <property type="entry name" value="Methyltranfer_dom"/>
</dbReference>
<dbReference type="Proteomes" id="UP000294360">
    <property type="component" value="Chromosome"/>
</dbReference>
<dbReference type="InterPro" id="IPR018773">
    <property type="entry name" value="MeTrfase_reg_dom_prd"/>
</dbReference>
<gene>
    <name evidence="4" type="ORF">MTUNDRAET4_2704</name>
</gene>
<feature type="domain" description="PKMT C-terminal winged helix" evidence="3">
    <location>
        <begin position="396"/>
        <end position="453"/>
    </location>
</feature>
<evidence type="ECO:0000313" key="4">
    <source>
        <dbReference type="EMBL" id="VFU09591.1"/>
    </source>
</evidence>
<protein>
    <recommendedName>
        <fullName evidence="6">Methyltransferase domain-containing protein</fullName>
    </recommendedName>
</protein>
<dbReference type="PANTHER" id="PTHR43667">
    <property type="entry name" value="CYCLOPROPANE-FATTY-ACYL-PHOSPHOLIPID SYNTHASE"/>
    <property type="match status" value="1"/>
</dbReference>
<dbReference type="SUPFAM" id="SSF53335">
    <property type="entry name" value="S-adenosyl-L-methionine-dependent methyltransferases"/>
    <property type="match status" value="1"/>
</dbReference>
<feature type="domain" description="Methyltransferase regulatory" evidence="1">
    <location>
        <begin position="211"/>
        <end position="290"/>
    </location>
</feature>
<proteinExistence type="predicted"/>
<dbReference type="Pfam" id="PF13847">
    <property type="entry name" value="Methyltransf_31"/>
    <property type="match status" value="1"/>
</dbReference>
<reference evidence="4 5" key="1">
    <citation type="submission" date="2019-03" db="EMBL/GenBank/DDBJ databases">
        <authorList>
            <person name="Kox A.R. M."/>
        </authorList>
    </citation>
    <scope>NUCLEOTIDE SEQUENCE [LARGE SCALE GENOMIC DNA]</scope>
    <source>
        <strain evidence="4">MTUNDRAET4 annotated genome</strain>
    </source>
</reference>
<dbReference type="AlphaFoldDB" id="A0A4V6IMV2"/>
<evidence type="ECO:0000259" key="2">
    <source>
        <dbReference type="Pfam" id="PF13847"/>
    </source>
</evidence>
<evidence type="ECO:0008006" key="6">
    <source>
        <dbReference type="Google" id="ProtNLM"/>
    </source>
</evidence>
<dbReference type="InterPro" id="IPR050723">
    <property type="entry name" value="CFA/CMAS"/>
</dbReference>
<dbReference type="CDD" id="cd02440">
    <property type="entry name" value="AdoMet_MTases"/>
    <property type="match status" value="1"/>
</dbReference>